<feature type="transmembrane region" description="Helical" evidence="1">
    <location>
        <begin position="88"/>
        <end position="108"/>
    </location>
</feature>
<feature type="transmembrane region" description="Helical" evidence="1">
    <location>
        <begin position="232"/>
        <end position="251"/>
    </location>
</feature>
<keyword evidence="1" id="KW-1133">Transmembrane helix</keyword>
<reference evidence="3 4" key="1">
    <citation type="submission" date="2017-11" db="EMBL/GenBank/DDBJ databases">
        <title>Genomic Encyclopedia of Type Strains, Phase III (KMG-III): the genomes of soil and plant-associated and newly described type strains.</title>
        <authorList>
            <person name="Whitman W."/>
        </authorList>
    </citation>
    <scope>NUCLEOTIDE SEQUENCE [LARGE SCALE GENOMIC DNA]</scope>
    <source>
        <strain evidence="3 4">CGMCC 1.12274</strain>
    </source>
</reference>
<dbReference type="EMBL" id="PHUF01000004">
    <property type="protein sequence ID" value="PKB14898.1"/>
    <property type="molecule type" value="Genomic_DNA"/>
</dbReference>
<dbReference type="GO" id="GO:0016020">
    <property type="term" value="C:membrane"/>
    <property type="evidence" value="ECO:0007669"/>
    <property type="project" value="TreeGrafter"/>
</dbReference>
<feature type="transmembrane region" description="Helical" evidence="1">
    <location>
        <begin position="202"/>
        <end position="225"/>
    </location>
</feature>
<dbReference type="InterPro" id="IPR002656">
    <property type="entry name" value="Acyl_transf_3_dom"/>
</dbReference>
<evidence type="ECO:0000313" key="4">
    <source>
        <dbReference type="Proteomes" id="UP000232587"/>
    </source>
</evidence>
<feature type="transmembrane region" description="Helical" evidence="1">
    <location>
        <begin position="257"/>
        <end position="276"/>
    </location>
</feature>
<keyword evidence="1" id="KW-0472">Membrane</keyword>
<organism evidence="3 4">
    <name type="scientific">Novosphingobium kunmingense</name>
    <dbReference type="NCBI Taxonomy" id="1211806"/>
    <lineage>
        <taxon>Bacteria</taxon>
        <taxon>Pseudomonadati</taxon>
        <taxon>Pseudomonadota</taxon>
        <taxon>Alphaproteobacteria</taxon>
        <taxon>Sphingomonadales</taxon>
        <taxon>Sphingomonadaceae</taxon>
        <taxon>Novosphingobium</taxon>
    </lineage>
</organism>
<feature type="transmembrane region" description="Helical" evidence="1">
    <location>
        <begin position="12"/>
        <end position="29"/>
    </location>
</feature>
<dbReference type="PANTHER" id="PTHR23028:SF53">
    <property type="entry name" value="ACYL_TRANSF_3 DOMAIN-CONTAINING PROTEIN"/>
    <property type="match status" value="1"/>
</dbReference>
<dbReference type="GO" id="GO:0009103">
    <property type="term" value="P:lipopolysaccharide biosynthetic process"/>
    <property type="evidence" value="ECO:0007669"/>
    <property type="project" value="TreeGrafter"/>
</dbReference>
<evidence type="ECO:0000256" key="1">
    <source>
        <dbReference type="SAM" id="Phobius"/>
    </source>
</evidence>
<feature type="transmembrane region" description="Helical" evidence="1">
    <location>
        <begin position="317"/>
        <end position="338"/>
    </location>
</feature>
<evidence type="ECO:0000313" key="3">
    <source>
        <dbReference type="EMBL" id="PKB14898.1"/>
    </source>
</evidence>
<keyword evidence="4" id="KW-1185">Reference proteome</keyword>
<feature type="transmembrane region" description="Helical" evidence="1">
    <location>
        <begin position="145"/>
        <end position="165"/>
    </location>
</feature>
<feature type="domain" description="Acyltransferase 3" evidence="2">
    <location>
        <begin position="11"/>
        <end position="338"/>
    </location>
</feature>
<proteinExistence type="predicted"/>
<gene>
    <name evidence="3" type="ORF">B0I00_2500</name>
</gene>
<dbReference type="RefSeq" id="WP_232730223.1">
    <property type="nucleotide sequence ID" value="NZ_PHUF01000004.1"/>
</dbReference>
<keyword evidence="1" id="KW-0812">Transmembrane</keyword>
<dbReference type="Proteomes" id="UP000232587">
    <property type="component" value="Unassembled WGS sequence"/>
</dbReference>
<dbReference type="GO" id="GO:0016747">
    <property type="term" value="F:acyltransferase activity, transferring groups other than amino-acyl groups"/>
    <property type="evidence" value="ECO:0007669"/>
    <property type="project" value="InterPro"/>
</dbReference>
<evidence type="ECO:0000259" key="2">
    <source>
        <dbReference type="Pfam" id="PF01757"/>
    </source>
</evidence>
<accession>A0A2N0H7H8</accession>
<feature type="transmembrane region" description="Helical" evidence="1">
    <location>
        <begin position="172"/>
        <end position="190"/>
    </location>
</feature>
<feature type="transmembrane region" description="Helical" evidence="1">
    <location>
        <begin position="49"/>
        <end position="67"/>
    </location>
</feature>
<comment type="caution">
    <text evidence="3">The sequence shown here is derived from an EMBL/GenBank/DDBJ whole genome shotgun (WGS) entry which is preliminary data.</text>
</comment>
<protein>
    <submittedName>
        <fullName evidence="3">Peptidoglycan/LPS O-acetylase OafA/YrhL</fullName>
    </submittedName>
</protein>
<feature type="transmembrane region" description="Helical" evidence="1">
    <location>
        <begin position="288"/>
        <end position="311"/>
    </location>
</feature>
<name>A0A2N0H7H8_9SPHN</name>
<dbReference type="PANTHER" id="PTHR23028">
    <property type="entry name" value="ACETYLTRANSFERASE"/>
    <property type="match status" value="1"/>
</dbReference>
<dbReference type="Pfam" id="PF01757">
    <property type="entry name" value="Acyl_transf_3"/>
    <property type="match status" value="1"/>
</dbReference>
<dbReference type="InterPro" id="IPR050879">
    <property type="entry name" value="Acyltransferase_3"/>
</dbReference>
<sequence>MTGPVAPKQIDALTGIRGLAALGVVLYHVRLSLQEIVPASVIAVLGKGYLAVDLFFMLSGFVIWHNYAERIAQGGWAASGTFLWRRFARVWPLHAAILGAFLGFALLLEASGRDASGYPFAELPLHLMLFQNWGFSDVLTWNHPAWSISTELAAYLAFPALVMVVRWQRVPTTALLAFAAAIAAALYGLFRLTDQASLGGDIPHLGLWRCLAEFAMGCLACLVWSRWRDRTAASLVCCLACAAMLAGASATAAAETAFVPAVLFAGLLALALGKGLAQQALGHPVMRYLGEISYSVYLVHYLLFIVFKIAFVDNSMHLGWVGLAGYLALVLATSAVLFHKLERPAQRWLNARQPRWPSPAVNAAAE</sequence>
<dbReference type="AlphaFoldDB" id="A0A2N0H7H8"/>